<reference evidence="2 3" key="1">
    <citation type="journal article" date="2016" name="Front. Microbiol.">
        <title>Comparative Genomics Analysis of Streptomyces Species Reveals Their Adaptation to the Marine Environment and Their Diversity at the Genomic Level.</title>
        <authorList>
            <person name="Tian X."/>
            <person name="Zhang Z."/>
            <person name="Yang T."/>
            <person name="Chen M."/>
            <person name="Li J."/>
            <person name="Chen F."/>
            <person name="Yang J."/>
            <person name="Li W."/>
            <person name="Zhang B."/>
            <person name="Zhang Z."/>
            <person name="Wu J."/>
            <person name="Zhang C."/>
            <person name="Long L."/>
            <person name="Xiao J."/>
        </authorList>
    </citation>
    <scope>NUCLEOTIDE SEQUENCE [LARGE SCALE GENOMIC DNA]</scope>
    <source>
        <strain evidence="2 3">SCSIO 10429</strain>
    </source>
</reference>
<dbReference type="InterPro" id="IPR050410">
    <property type="entry name" value="CCR4/nocturin_mRNA_transcr"/>
</dbReference>
<name>A0A1E7KRV5_9ACTN</name>
<dbReference type="EMBL" id="LJGW01000613">
    <property type="protein sequence ID" value="OEV06634.1"/>
    <property type="molecule type" value="Genomic_DNA"/>
</dbReference>
<dbReference type="PANTHER" id="PTHR12121:SF36">
    <property type="entry name" value="ENDONUCLEASE_EXONUCLEASE_PHOSPHATASE DOMAIN-CONTAINING PROTEIN"/>
    <property type="match status" value="1"/>
</dbReference>
<sequence>MTPSEGGTGRGPRWYGCGMELRVMTFNLRFADYDPAAPHSWSLRRPAVAALLRQEAPDVIGTQEGLHRQLREIHEDIQQPDKRYDWIGMGRDGGSRGEFMAVFYDAGRLEPVEYEHFWIAPDPHAVGQKWPGAGSPRMVTWLRLRERSEGPSGAREFYVLNTHLDNVSTKARLAGARLLVEQMRGPQSPLPPFESGLPCLVTGDFNVPAVSAEGGVYETLLTGGGLTDTFAAAPAEHRGEDHHTWHDYAGMDARGGRIDWILTSAGFRTLSARINTATYEGRYPSDHFPVQATVELDGA</sequence>
<evidence type="ECO:0000313" key="3">
    <source>
        <dbReference type="Proteomes" id="UP000176005"/>
    </source>
</evidence>
<dbReference type="AlphaFoldDB" id="A0A1E7KRV5"/>
<feature type="domain" description="Endonuclease/exonuclease/phosphatase" evidence="1">
    <location>
        <begin position="24"/>
        <end position="287"/>
    </location>
</feature>
<comment type="caution">
    <text evidence="2">The sequence shown here is derived from an EMBL/GenBank/DDBJ whole genome shotgun (WGS) entry which is preliminary data.</text>
</comment>
<dbReference type="PATRIC" id="fig|518642.10.peg.795"/>
<evidence type="ECO:0000313" key="2">
    <source>
        <dbReference type="EMBL" id="OEV06634.1"/>
    </source>
</evidence>
<proteinExistence type="predicted"/>
<evidence type="ECO:0000259" key="1">
    <source>
        <dbReference type="Pfam" id="PF03372"/>
    </source>
</evidence>
<dbReference type="Pfam" id="PF03372">
    <property type="entry name" value="Exo_endo_phos"/>
    <property type="match status" value="1"/>
</dbReference>
<dbReference type="SUPFAM" id="SSF56219">
    <property type="entry name" value="DNase I-like"/>
    <property type="match status" value="1"/>
</dbReference>
<keyword evidence="3" id="KW-1185">Reference proteome</keyword>
<dbReference type="Proteomes" id="UP000176005">
    <property type="component" value="Unassembled WGS sequence"/>
</dbReference>
<dbReference type="InterPro" id="IPR036691">
    <property type="entry name" value="Endo/exonu/phosph_ase_sf"/>
</dbReference>
<protein>
    <recommendedName>
        <fullName evidence="1">Endonuclease/exonuclease/phosphatase domain-containing protein</fullName>
    </recommendedName>
</protein>
<dbReference type="CDD" id="cd09083">
    <property type="entry name" value="EEP-1"/>
    <property type="match status" value="1"/>
</dbReference>
<dbReference type="Gene3D" id="3.60.10.10">
    <property type="entry name" value="Endonuclease/exonuclease/phosphatase"/>
    <property type="match status" value="1"/>
</dbReference>
<organism evidence="2 3">
    <name type="scientific">Streptomyces nanshensis</name>
    <dbReference type="NCBI Taxonomy" id="518642"/>
    <lineage>
        <taxon>Bacteria</taxon>
        <taxon>Bacillati</taxon>
        <taxon>Actinomycetota</taxon>
        <taxon>Actinomycetes</taxon>
        <taxon>Kitasatosporales</taxon>
        <taxon>Streptomycetaceae</taxon>
        <taxon>Streptomyces</taxon>
    </lineage>
</organism>
<dbReference type="GO" id="GO:0000175">
    <property type="term" value="F:3'-5'-RNA exonuclease activity"/>
    <property type="evidence" value="ECO:0007669"/>
    <property type="project" value="TreeGrafter"/>
</dbReference>
<gene>
    <name evidence="2" type="ORF">AN218_30220</name>
</gene>
<accession>A0A1E7KRV5</accession>
<dbReference type="InterPro" id="IPR005135">
    <property type="entry name" value="Endo/exonuclease/phosphatase"/>
</dbReference>
<dbReference type="PANTHER" id="PTHR12121">
    <property type="entry name" value="CARBON CATABOLITE REPRESSOR PROTEIN 4"/>
    <property type="match status" value="1"/>
</dbReference>